<organism evidence="1 2">
    <name type="scientific">Ixodes persulcatus</name>
    <name type="common">Taiga tick</name>
    <dbReference type="NCBI Taxonomy" id="34615"/>
    <lineage>
        <taxon>Eukaryota</taxon>
        <taxon>Metazoa</taxon>
        <taxon>Ecdysozoa</taxon>
        <taxon>Arthropoda</taxon>
        <taxon>Chelicerata</taxon>
        <taxon>Arachnida</taxon>
        <taxon>Acari</taxon>
        <taxon>Parasitiformes</taxon>
        <taxon>Ixodida</taxon>
        <taxon>Ixodoidea</taxon>
        <taxon>Ixodidae</taxon>
        <taxon>Ixodinae</taxon>
        <taxon>Ixodes</taxon>
    </lineage>
</organism>
<evidence type="ECO:0000313" key="2">
    <source>
        <dbReference type="Proteomes" id="UP000805193"/>
    </source>
</evidence>
<keyword evidence="2" id="KW-1185">Reference proteome</keyword>
<comment type="caution">
    <text evidence="1">The sequence shown here is derived from an EMBL/GenBank/DDBJ whole genome shotgun (WGS) entry which is preliminary data.</text>
</comment>
<name>A0AC60Q5Y3_IXOPE</name>
<reference evidence="1 2" key="1">
    <citation type="journal article" date="2020" name="Cell">
        <title>Large-Scale Comparative Analyses of Tick Genomes Elucidate Their Genetic Diversity and Vector Capacities.</title>
        <authorList>
            <consortium name="Tick Genome and Microbiome Consortium (TIGMIC)"/>
            <person name="Jia N."/>
            <person name="Wang J."/>
            <person name="Shi W."/>
            <person name="Du L."/>
            <person name="Sun Y."/>
            <person name="Zhan W."/>
            <person name="Jiang J.F."/>
            <person name="Wang Q."/>
            <person name="Zhang B."/>
            <person name="Ji P."/>
            <person name="Bell-Sakyi L."/>
            <person name="Cui X.M."/>
            <person name="Yuan T.T."/>
            <person name="Jiang B.G."/>
            <person name="Yang W.F."/>
            <person name="Lam T.T."/>
            <person name="Chang Q.C."/>
            <person name="Ding S.J."/>
            <person name="Wang X.J."/>
            <person name="Zhu J.G."/>
            <person name="Ruan X.D."/>
            <person name="Zhao L."/>
            <person name="Wei J.T."/>
            <person name="Ye R.Z."/>
            <person name="Que T.C."/>
            <person name="Du C.H."/>
            <person name="Zhou Y.H."/>
            <person name="Cheng J.X."/>
            <person name="Dai P.F."/>
            <person name="Guo W.B."/>
            <person name="Han X.H."/>
            <person name="Huang E.J."/>
            <person name="Li L.F."/>
            <person name="Wei W."/>
            <person name="Gao Y.C."/>
            <person name="Liu J.Z."/>
            <person name="Shao H.Z."/>
            <person name="Wang X."/>
            <person name="Wang C.C."/>
            <person name="Yang T.C."/>
            <person name="Huo Q.B."/>
            <person name="Li W."/>
            <person name="Chen H.Y."/>
            <person name="Chen S.E."/>
            <person name="Zhou L.G."/>
            <person name="Ni X.B."/>
            <person name="Tian J.H."/>
            <person name="Sheng Y."/>
            <person name="Liu T."/>
            <person name="Pan Y.S."/>
            <person name="Xia L.Y."/>
            <person name="Li J."/>
            <person name="Zhao F."/>
            <person name="Cao W.C."/>
        </authorList>
    </citation>
    <scope>NUCLEOTIDE SEQUENCE [LARGE SCALE GENOMIC DNA]</scope>
    <source>
        <strain evidence="1">Iper-2018</strain>
    </source>
</reference>
<dbReference type="Proteomes" id="UP000805193">
    <property type="component" value="Unassembled WGS sequence"/>
</dbReference>
<dbReference type="EMBL" id="JABSTQ010009429">
    <property type="protein sequence ID" value="KAG0429243.1"/>
    <property type="molecule type" value="Genomic_DNA"/>
</dbReference>
<accession>A0AC60Q5Y3</accession>
<protein>
    <submittedName>
        <fullName evidence="1">Uncharacterized protein</fullName>
    </submittedName>
</protein>
<gene>
    <name evidence="1" type="ORF">HPB47_023830</name>
</gene>
<evidence type="ECO:0000313" key="1">
    <source>
        <dbReference type="EMBL" id="KAG0429243.1"/>
    </source>
</evidence>
<proteinExistence type="predicted"/>
<sequence>MWRPRSNVNCCVTGCKSTYRTVSDSGQRLRFFSFPAKAYHAKRRNDWIELVRRARGDTDGTWSPTKNSRICSKHFVGHEKGEDPREVNYNPTIFEPISQEQALHQKLYARLFASRRQPDGDLGTVTLDDFLREWSTDPFPKFVAPRLAGDGKGGGGESKEAADRKGFECPVCGDKYGCSRSLRRHLSRRSFLARLPCCKCRSCHLAFNRCTLIMRAQGCHIRASGATLSALGPGETLVPVELSPDGNGTPGVAQEDVPMTVLEKVLQNVVCSECFVELRDASAREDHFHPSRGNLLRCASCPMLCTSECALRAHRRLHLQRRPFVCPECGLRTEEPWAAFPPPRLSPLPPLRPHRGLPLPAVPRPAARSDSYISDPDVIRTRNLPIDELAAHIVDTHSSALHKCQACPMAFVSLDNFHQHRKSVHPKLRSTCWLILKCPLCEAVFASSELLTSHVGNHLERCGRSLFKCTACDSLQPTRADLIAHLEKLHPGSHEPSSLVAEERGFAVAVVASSEGAAAGAPNSTGIKKEASDTIGHDADSVIY</sequence>